<evidence type="ECO:0000313" key="2">
    <source>
        <dbReference type="Proteomes" id="UP000504629"/>
    </source>
</evidence>
<dbReference type="GeneID" id="114247344"/>
<dbReference type="RefSeq" id="XP_028036080.1">
    <property type="nucleotide sequence ID" value="XM_028180279.1"/>
</dbReference>
<evidence type="ECO:0000313" key="3">
    <source>
        <dbReference type="RefSeq" id="XP_028036080.1"/>
    </source>
</evidence>
<dbReference type="PANTHER" id="PTHR19303:SF57">
    <property type="entry name" value="HTH CENPB-TYPE DOMAIN-CONTAINING PROTEIN"/>
    <property type="match status" value="1"/>
</dbReference>
<feature type="domain" description="DDE-1" evidence="1">
    <location>
        <begin position="207"/>
        <end position="308"/>
    </location>
</feature>
<dbReference type="OrthoDB" id="10065929at2759"/>
<keyword evidence="2" id="KW-1185">Reference proteome</keyword>
<dbReference type="GO" id="GO:0005634">
    <property type="term" value="C:nucleus"/>
    <property type="evidence" value="ECO:0007669"/>
    <property type="project" value="TreeGrafter"/>
</dbReference>
<evidence type="ECO:0000259" key="1">
    <source>
        <dbReference type="Pfam" id="PF03184"/>
    </source>
</evidence>
<dbReference type="GO" id="GO:0003677">
    <property type="term" value="F:DNA binding"/>
    <property type="evidence" value="ECO:0007669"/>
    <property type="project" value="TreeGrafter"/>
</dbReference>
<protein>
    <submittedName>
        <fullName evidence="3">Uncharacterized protein LOC114247344</fullName>
    </submittedName>
</protein>
<gene>
    <name evidence="3" type="primary">LOC114247344</name>
</gene>
<dbReference type="InterPro" id="IPR036397">
    <property type="entry name" value="RNaseH_sf"/>
</dbReference>
<dbReference type="AlphaFoldDB" id="A0A6J2K2F6"/>
<name>A0A6J2K2F6_BOMMA</name>
<sequence length="314" mass="36449">MPRIYKADPRGKRYNKYDVSLISEAVEAYRSGNKSLKFIADKFKIDKSVLYRHATRTMKRHGGQTVLSEETEETIIKYINICADWGYPMDSLDLRFLVKYYLDKVGRTVLKFKNNLPGPDFVRSFFRRHKDQISQRNCQNIKNNRAAVSPMSLKKYFEELKLSLENVEAQNIINYDETNLTDDPGRKKIITKRGTKYPERVVNHSKSSISIMMSATAEGDLLPPYVVYKAQNLYDTWCENGPAGTRYNRSQSGWFDGNIFEDWVKSIVLPYFRNKEGKKVLIGDNLSSHLSLDVIKLCHEQDISFIFFQPIAHI</sequence>
<dbReference type="InterPro" id="IPR004875">
    <property type="entry name" value="DDE_SF_endonuclease_dom"/>
</dbReference>
<reference evidence="3" key="1">
    <citation type="submission" date="2025-08" db="UniProtKB">
        <authorList>
            <consortium name="RefSeq"/>
        </authorList>
    </citation>
    <scope>IDENTIFICATION</scope>
    <source>
        <tissue evidence="3">Silk gland</tissue>
    </source>
</reference>
<dbReference type="Proteomes" id="UP000504629">
    <property type="component" value="Unplaced"/>
</dbReference>
<organism evidence="2 3">
    <name type="scientific">Bombyx mandarina</name>
    <name type="common">Wild silk moth</name>
    <name type="synonym">Wild silkworm</name>
    <dbReference type="NCBI Taxonomy" id="7092"/>
    <lineage>
        <taxon>Eukaryota</taxon>
        <taxon>Metazoa</taxon>
        <taxon>Ecdysozoa</taxon>
        <taxon>Arthropoda</taxon>
        <taxon>Hexapoda</taxon>
        <taxon>Insecta</taxon>
        <taxon>Pterygota</taxon>
        <taxon>Neoptera</taxon>
        <taxon>Endopterygota</taxon>
        <taxon>Lepidoptera</taxon>
        <taxon>Glossata</taxon>
        <taxon>Ditrysia</taxon>
        <taxon>Bombycoidea</taxon>
        <taxon>Bombycidae</taxon>
        <taxon>Bombycinae</taxon>
        <taxon>Bombyx</taxon>
    </lineage>
</organism>
<dbReference type="PANTHER" id="PTHR19303">
    <property type="entry name" value="TRANSPOSON"/>
    <property type="match status" value="1"/>
</dbReference>
<dbReference type="Gene3D" id="3.30.420.10">
    <property type="entry name" value="Ribonuclease H-like superfamily/Ribonuclease H"/>
    <property type="match status" value="1"/>
</dbReference>
<dbReference type="InterPro" id="IPR050863">
    <property type="entry name" value="CenT-Element_Derived"/>
</dbReference>
<dbReference type="KEGG" id="bman:114247344"/>
<dbReference type="Pfam" id="PF03184">
    <property type="entry name" value="DDE_1"/>
    <property type="match status" value="1"/>
</dbReference>
<proteinExistence type="predicted"/>
<accession>A0A6J2K2F6</accession>